<dbReference type="InterPro" id="IPR036397">
    <property type="entry name" value="RNaseH_sf"/>
</dbReference>
<evidence type="ECO:0000313" key="3">
    <source>
        <dbReference type="Proteomes" id="UP000007819"/>
    </source>
</evidence>
<feature type="domain" description="Integrase catalytic" evidence="1">
    <location>
        <begin position="151"/>
        <end position="317"/>
    </location>
</feature>
<dbReference type="KEGG" id="api:115033402"/>
<dbReference type="InterPro" id="IPR050951">
    <property type="entry name" value="Retrovirus_Pol_polyprotein"/>
</dbReference>
<dbReference type="PANTHER" id="PTHR37984">
    <property type="entry name" value="PROTEIN CBG26694"/>
    <property type="match status" value="1"/>
</dbReference>
<dbReference type="SUPFAM" id="SSF53098">
    <property type="entry name" value="Ribonuclease H-like"/>
    <property type="match status" value="1"/>
</dbReference>
<dbReference type="OrthoDB" id="10038074at2759"/>
<protein>
    <recommendedName>
        <fullName evidence="1">Integrase catalytic domain-containing protein</fullName>
    </recommendedName>
</protein>
<dbReference type="InterPro" id="IPR001584">
    <property type="entry name" value="Integrase_cat-core"/>
</dbReference>
<dbReference type="EnsemblMetazoa" id="XM_029485801.1">
    <property type="protein sequence ID" value="XP_029341661.1"/>
    <property type="gene ID" value="LOC115033402"/>
</dbReference>
<dbReference type="GO" id="GO:0003676">
    <property type="term" value="F:nucleic acid binding"/>
    <property type="evidence" value="ECO:0007669"/>
    <property type="project" value="InterPro"/>
</dbReference>
<dbReference type="Gene3D" id="3.30.420.10">
    <property type="entry name" value="Ribonuclease H-like superfamily/Ribonuclease H"/>
    <property type="match status" value="1"/>
</dbReference>
<evidence type="ECO:0000313" key="2">
    <source>
        <dbReference type="EnsemblMetazoa" id="XP_029341661.1"/>
    </source>
</evidence>
<sequence length="522" mass="59534">MSEVENNINFKNVFDEKIKNINLSVNSMTIANEENYKKIINEVLEAKHRKNKTLLDYKRLNCYDIIKVGEVNKLIFPLHRSENNEVKYYLHNDEIYDVLEKSHKETGHGGLHKMIYYLKNGYVNISRPVIQLYLNNCVTCLKKRVSRKRGVVVKPMVFNEVNARGQVDLIDMQSCHDGGYKFILNYQDHLSKFVTLCALKTKTAAEVTYHLIDIFCTFGAPSILQSDNGREFVNCIIDELKNMWPQLKIVHGKPRHSQSQGSVERVNRDVQDILRAWMSDNKSNKWSEGLRFCQFQKNSSYHSGIKQSPFEVLFGRKAQLGLTSSALPENILKTLNSENDLEQVISSLELIYNELTETEVCEVCEDNILEQASTASESVLEEITIVQSKINKNKKLAISSLHHQAKRMKTDSILKYPVVSIGTNVTLPVPDVDTSKGDSRNIIGVIMEVTTDDLYKIGTKNGIIAQLFSRNQFSSCDGVNILTINDIPMDKISLRAANTKESMFEGQGFLKCFCTRKCYDNK</sequence>
<name>A0A8R2NLY6_ACYPI</name>
<dbReference type="InterPro" id="IPR012337">
    <property type="entry name" value="RNaseH-like_sf"/>
</dbReference>
<keyword evidence="3" id="KW-1185">Reference proteome</keyword>
<dbReference type="PROSITE" id="PS50994">
    <property type="entry name" value="INTEGRASE"/>
    <property type="match status" value="1"/>
</dbReference>
<proteinExistence type="predicted"/>
<evidence type="ECO:0000259" key="1">
    <source>
        <dbReference type="PROSITE" id="PS50994"/>
    </source>
</evidence>
<reference evidence="3" key="1">
    <citation type="submission" date="2010-06" db="EMBL/GenBank/DDBJ databases">
        <authorList>
            <person name="Jiang H."/>
            <person name="Abraham K."/>
            <person name="Ali S."/>
            <person name="Alsbrooks S.L."/>
            <person name="Anim B.N."/>
            <person name="Anosike U.S."/>
            <person name="Attaway T."/>
            <person name="Bandaranaike D.P."/>
            <person name="Battles P.K."/>
            <person name="Bell S.N."/>
            <person name="Bell A.V."/>
            <person name="Beltran B."/>
            <person name="Bickham C."/>
            <person name="Bustamante Y."/>
            <person name="Caleb T."/>
            <person name="Canada A."/>
            <person name="Cardenas V."/>
            <person name="Carter K."/>
            <person name="Chacko J."/>
            <person name="Chandrabose M.N."/>
            <person name="Chavez D."/>
            <person name="Chavez A."/>
            <person name="Chen L."/>
            <person name="Chu H.-S."/>
            <person name="Claassen K.J."/>
            <person name="Cockrell R."/>
            <person name="Collins M."/>
            <person name="Cooper J.A."/>
            <person name="Cree A."/>
            <person name="Curry S.M."/>
            <person name="Da Y."/>
            <person name="Dao M.D."/>
            <person name="Das B."/>
            <person name="Davila M.-L."/>
            <person name="Davy-Carroll L."/>
            <person name="Denson S."/>
            <person name="Dinh H."/>
            <person name="Ebong V.E."/>
            <person name="Edwards J.R."/>
            <person name="Egan A."/>
            <person name="El-Daye J."/>
            <person name="Escobedo L."/>
            <person name="Fernandez S."/>
            <person name="Fernando P.R."/>
            <person name="Flagg N."/>
            <person name="Forbes L.D."/>
            <person name="Fowler R.G."/>
            <person name="Fu Q."/>
            <person name="Gabisi R.A."/>
            <person name="Ganer J."/>
            <person name="Garbino Pronczuk A."/>
            <person name="Garcia R.M."/>
            <person name="Garner T."/>
            <person name="Garrett T.E."/>
            <person name="Gonzalez D.A."/>
            <person name="Hamid H."/>
            <person name="Hawkins E.S."/>
            <person name="Hirani K."/>
            <person name="Hogues M.E."/>
            <person name="Hollins B."/>
            <person name="Hsiao C.-H."/>
            <person name="Jabil R."/>
            <person name="James M.L."/>
            <person name="Jhangiani S.N."/>
            <person name="Johnson B."/>
            <person name="Johnson Q."/>
            <person name="Joshi V."/>
            <person name="Kalu J.B."/>
            <person name="Kam C."/>
            <person name="Kashfia A."/>
            <person name="Keebler J."/>
            <person name="Kisamo H."/>
            <person name="Kovar C.L."/>
            <person name="Lago L.A."/>
            <person name="Lai C.-Y."/>
            <person name="Laidlaw J."/>
            <person name="Lara F."/>
            <person name="Le T.-K."/>
            <person name="Lee S.L."/>
            <person name="Legall F.H."/>
            <person name="Lemon S.J."/>
            <person name="Lewis L.R."/>
            <person name="Li B."/>
            <person name="Liu Y."/>
            <person name="Liu Y.-S."/>
            <person name="Lopez J."/>
            <person name="Lozado R.J."/>
            <person name="Lu J."/>
            <person name="Madu R.C."/>
            <person name="Maheshwari M."/>
            <person name="Maheshwari R."/>
            <person name="Malloy K."/>
            <person name="Martinez E."/>
            <person name="Mathew T."/>
            <person name="Mercado I.C."/>
            <person name="Mercado C."/>
            <person name="Meyer B."/>
            <person name="Montgomery K."/>
            <person name="Morgan M.B."/>
            <person name="Munidasa M."/>
            <person name="Nazareth L.V."/>
            <person name="Nelson J."/>
            <person name="Ng B.M."/>
            <person name="Nguyen N.B."/>
            <person name="Nguyen P.Q."/>
            <person name="Nguyen T."/>
            <person name="Obregon M."/>
            <person name="Okwuonu G.O."/>
            <person name="Onwere C.G."/>
            <person name="Orozco G."/>
            <person name="Parra A."/>
            <person name="Patel S."/>
            <person name="Patil S."/>
            <person name="Perez A."/>
            <person name="Perez Y."/>
            <person name="Pham C."/>
            <person name="Primus E.L."/>
            <person name="Pu L.-L."/>
            <person name="Puazo M."/>
            <person name="Qin X."/>
            <person name="Quiroz J.B."/>
            <person name="Reese J."/>
            <person name="Richards S."/>
            <person name="Rives C.M."/>
            <person name="Robberts R."/>
            <person name="Ruiz S.J."/>
            <person name="Ruiz M.J."/>
            <person name="Santibanez J."/>
            <person name="Schneider B.W."/>
            <person name="Sisson I."/>
            <person name="Smith M."/>
            <person name="Sodergren E."/>
            <person name="Song X.-Z."/>
            <person name="Song B.B."/>
            <person name="Summersgill H."/>
            <person name="Thelus R."/>
            <person name="Thornton R.D."/>
            <person name="Trejos Z.Y."/>
            <person name="Usmani K."/>
            <person name="Vattathil S."/>
            <person name="Villasana D."/>
            <person name="Walker D.L."/>
            <person name="Wang S."/>
            <person name="Wang K."/>
            <person name="White C.S."/>
            <person name="Williams A.C."/>
            <person name="Williamson J."/>
            <person name="Wilson K."/>
            <person name="Woghiren I.O."/>
            <person name="Woodworth J.R."/>
            <person name="Worley K.C."/>
            <person name="Wright R.A."/>
            <person name="Wu W."/>
            <person name="Young L."/>
            <person name="Zhang L."/>
            <person name="Zhang J."/>
            <person name="Zhu Y."/>
            <person name="Muzny D.M."/>
            <person name="Weinstock G."/>
            <person name="Gibbs R.A."/>
        </authorList>
    </citation>
    <scope>NUCLEOTIDE SEQUENCE [LARGE SCALE GENOMIC DNA]</scope>
    <source>
        <strain evidence="3">LSR1</strain>
    </source>
</reference>
<dbReference type="AlphaFoldDB" id="A0A8R2NLY6"/>
<dbReference type="GeneID" id="115033402"/>
<dbReference type="GO" id="GO:0015074">
    <property type="term" value="P:DNA integration"/>
    <property type="evidence" value="ECO:0007669"/>
    <property type="project" value="InterPro"/>
</dbReference>
<organism evidence="2 3">
    <name type="scientific">Acyrthosiphon pisum</name>
    <name type="common">Pea aphid</name>
    <dbReference type="NCBI Taxonomy" id="7029"/>
    <lineage>
        <taxon>Eukaryota</taxon>
        <taxon>Metazoa</taxon>
        <taxon>Ecdysozoa</taxon>
        <taxon>Arthropoda</taxon>
        <taxon>Hexapoda</taxon>
        <taxon>Insecta</taxon>
        <taxon>Pterygota</taxon>
        <taxon>Neoptera</taxon>
        <taxon>Paraneoptera</taxon>
        <taxon>Hemiptera</taxon>
        <taxon>Sternorrhyncha</taxon>
        <taxon>Aphidomorpha</taxon>
        <taxon>Aphidoidea</taxon>
        <taxon>Aphididae</taxon>
        <taxon>Macrosiphini</taxon>
        <taxon>Acyrthosiphon</taxon>
    </lineage>
</organism>
<dbReference type="Proteomes" id="UP000007819">
    <property type="component" value="Chromosome X"/>
</dbReference>
<accession>A0A8R2NLY6</accession>
<dbReference type="PANTHER" id="PTHR37984:SF5">
    <property type="entry name" value="PROTEIN NYNRIN-LIKE"/>
    <property type="match status" value="1"/>
</dbReference>
<reference evidence="2" key="2">
    <citation type="submission" date="2022-06" db="UniProtKB">
        <authorList>
            <consortium name="EnsemblMetazoa"/>
        </authorList>
    </citation>
    <scope>IDENTIFICATION</scope>
</reference>
<dbReference type="RefSeq" id="XP_029341661.1">
    <property type="nucleotide sequence ID" value="XM_029485801.1"/>
</dbReference>